<dbReference type="Proteomes" id="UP000789390">
    <property type="component" value="Unassembled WGS sequence"/>
</dbReference>
<comment type="caution">
    <text evidence="8">The sequence shown here is derived from an EMBL/GenBank/DDBJ whole genome shotgun (WGS) entry which is preliminary data.</text>
</comment>
<dbReference type="InterPro" id="IPR037120">
    <property type="entry name" value="Haem_peroxidase_sf_animal"/>
</dbReference>
<dbReference type="GO" id="GO:0020037">
    <property type="term" value="F:heme binding"/>
    <property type="evidence" value="ECO:0007669"/>
    <property type="project" value="InterPro"/>
</dbReference>
<dbReference type="GO" id="GO:0046872">
    <property type="term" value="F:metal ion binding"/>
    <property type="evidence" value="ECO:0007669"/>
    <property type="project" value="UniProtKB-KW"/>
</dbReference>
<dbReference type="OrthoDB" id="823504at2759"/>
<dbReference type="CDD" id="cd09823">
    <property type="entry name" value="peroxinectin_like"/>
    <property type="match status" value="1"/>
</dbReference>
<evidence type="ECO:0000256" key="5">
    <source>
        <dbReference type="ARBA" id="ARBA00023180"/>
    </source>
</evidence>
<keyword evidence="6" id="KW-0408">Iron</keyword>
<dbReference type="AlphaFoldDB" id="A0A8J2RQP9"/>
<evidence type="ECO:0000256" key="1">
    <source>
        <dbReference type="ARBA" id="ARBA00004613"/>
    </source>
</evidence>
<keyword evidence="2" id="KW-0964">Secreted</keyword>
<proteinExistence type="predicted"/>
<keyword evidence="6" id="KW-0479">Metal-binding</keyword>
<evidence type="ECO:0008006" key="10">
    <source>
        <dbReference type="Google" id="ProtNLM"/>
    </source>
</evidence>
<dbReference type="PANTHER" id="PTHR11475:SF4">
    <property type="entry name" value="CHORION PEROXIDASE"/>
    <property type="match status" value="1"/>
</dbReference>
<organism evidence="8 9">
    <name type="scientific">Daphnia galeata</name>
    <dbReference type="NCBI Taxonomy" id="27404"/>
    <lineage>
        <taxon>Eukaryota</taxon>
        <taxon>Metazoa</taxon>
        <taxon>Ecdysozoa</taxon>
        <taxon>Arthropoda</taxon>
        <taxon>Crustacea</taxon>
        <taxon>Branchiopoda</taxon>
        <taxon>Diplostraca</taxon>
        <taxon>Cladocera</taxon>
        <taxon>Anomopoda</taxon>
        <taxon>Daphniidae</taxon>
        <taxon>Daphnia</taxon>
    </lineage>
</organism>
<dbReference type="FunFam" id="1.10.640.10:FF:000003">
    <property type="entry name" value="chorion peroxidase"/>
    <property type="match status" value="1"/>
</dbReference>
<comment type="subcellular location">
    <subcellularLocation>
        <location evidence="1">Secreted</location>
    </subcellularLocation>
</comment>
<dbReference type="Pfam" id="PF03098">
    <property type="entry name" value="An_peroxidase"/>
    <property type="match status" value="1"/>
</dbReference>
<feature type="chain" id="PRO_5035187028" description="Peroxinectin" evidence="7">
    <location>
        <begin position="21"/>
        <end position="944"/>
    </location>
</feature>
<dbReference type="Gene3D" id="3.50.4.10">
    <property type="entry name" value="Hepatocyte Growth Factor"/>
    <property type="match status" value="1"/>
</dbReference>
<evidence type="ECO:0000313" key="8">
    <source>
        <dbReference type="EMBL" id="CAH0107182.1"/>
    </source>
</evidence>
<feature type="binding site" description="axial binding residue" evidence="6">
    <location>
        <position position="619"/>
    </location>
    <ligand>
        <name>heme b</name>
        <dbReference type="ChEBI" id="CHEBI:60344"/>
    </ligand>
    <ligandPart>
        <name>Fe</name>
        <dbReference type="ChEBI" id="CHEBI:18248"/>
    </ligandPart>
</feature>
<keyword evidence="9" id="KW-1185">Reference proteome</keyword>
<dbReference type="GO" id="GO:0004601">
    <property type="term" value="F:peroxidase activity"/>
    <property type="evidence" value="ECO:0007669"/>
    <property type="project" value="UniProtKB-KW"/>
</dbReference>
<evidence type="ECO:0000256" key="4">
    <source>
        <dbReference type="ARBA" id="ARBA00022729"/>
    </source>
</evidence>
<dbReference type="InterPro" id="IPR010255">
    <property type="entry name" value="Haem_peroxidase_sf"/>
</dbReference>
<gene>
    <name evidence="8" type="ORF">DGAL_LOCUS10473</name>
</gene>
<dbReference type="GO" id="GO:0006979">
    <property type="term" value="P:response to oxidative stress"/>
    <property type="evidence" value="ECO:0007669"/>
    <property type="project" value="InterPro"/>
</dbReference>
<evidence type="ECO:0000256" key="2">
    <source>
        <dbReference type="ARBA" id="ARBA00022525"/>
    </source>
</evidence>
<dbReference type="PRINTS" id="PR00457">
    <property type="entry name" value="ANPEROXIDASE"/>
</dbReference>
<keyword evidence="4 7" id="KW-0732">Signal</keyword>
<feature type="signal peptide" evidence="7">
    <location>
        <begin position="1"/>
        <end position="20"/>
    </location>
</feature>
<accession>A0A8J2RQP9</accession>
<dbReference type="EMBL" id="CAKKLH010000257">
    <property type="protein sequence ID" value="CAH0107182.1"/>
    <property type="molecule type" value="Genomic_DNA"/>
</dbReference>
<evidence type="ECO:0000313" key="9">
    <source>
        <dbReference type="Proteomes" id="UP000789390"/>
    </source>
</evidence>
<keyword evidence="3" id="KW-0575">Peroxidase</keyword>
<dbReference type="SUPFAM" id="SSF48113">
    <property type="entry name" value="Heme-dependent peroxidases"/>
    <property type="match status" value="1"/>
</dbReference>
<evidence type="ECO:0000256" key="3">
    <source>
        <dbReference type="ARBA" id="ARBA00022559"/>
    </source>
</evidence>
<dbReference type="GO" id="GO:0005576">
    <property type="term" value="C:extracellular region"/>
    <property type="evidence" value="ECO:0007669"/>
    <property type="project" value="UniProtKB-SubCell"/>
</dbReference>
<reference evidence="8" key="1">
    <citation type="submission" date="2021-11" db="EMBL/GenBank/DDBJ databases">
        <authorList>
            <person name="Schell T."/>
        </authorList>
    </citation>
    <scope>NUCLEOTIDE SEQUENCE</scope>
    <source>
        <strain evidence="8">M5</strain>
    </source>
</reference>
<protein>
    <recommendedName>
        <fullName evidence="10">Peroxinectin</fullName>
    </recommendedName>
</protein>
<dbReference type="PROSITE" id="PS50292">
    <property type="entry name" value="PEROXIDASE_3"/>
    <property type="match status" value="1"/>
</dbReference>
<evidence type="ECO:0000256" key="7">
    <source>
        <dbReference type="SAM" id="SignalP"/>
    </source>
</evidence>
<dbReference type="InterPro" id="IPR019791">
    <property type="entry name" value="Haem_peroxidase_animal"/>
</dbReference>
<name>A0A8J2RQP9_9CRUS</name>
<keyword evidence="6" id="KW-0349">Heme</keyword>
<dbReference type="PANTHER" id="PTHR11475">
    <property type="entry name" value="OXIDASE/PEROXIDASE"/>
    <property type="match status" value="1"/>
</dbReference>
<dbReference type="Gene3D" id="1.10.640.10">
    <property type="entry name" value="Haem peroxidase domain superfamily, animal type"/>
    <property type="match status" value="1"/>
</dbReference>
<keyword evidence="3" id="KW-0560">Oxidoreductase</keyword>
<keyword evidence="5" id="KW-0325">Glycoprotein</keyword>
<evidence type="ECO:0000256" key="6">
    <source>
        <dbReference type="PIRSR" id="PIRSR619791-2"/>
    </source>
</evidence>
<sequence>MSSWKLSAVLLVMGLAGIASENCPHQQPTYLEDTGYYSGRPNHPVKSLFPDTNAKFLYVAHQGGNGGSYKQSQEGYTGQKFHCPKVGGLESHCRPGKDCAIWYDLVRKTPGTSCTLENGHGKGICCPGFPRNGLHGKAFEKPSSCPKGVKLDDHVEGINIMSVNEAAHAGHLRMGTTAATEKNLFDNNIRVRPGSDRHTHSWLFFHSTDESVKISNGSMYGVYTAQQLVRRFQIKPDQVHCILNRFELKDTNLFKTCPTFPNCDQKTLTSPYRTINGLCNNIHPPGHVPWGVPNTQYQRALAPNYADGLWMPRRSTNGGELPPPRVISLSVVRDVDAPSETDTTWIMQFAQFVDHDVLETIEAKLADGSPVPCCTDDGNFLSVEDYAHGKCIPIEIPKDDPFYSKFRQRCMQFARSAPACRTDGRFGYVEQMNHNTHYLDLSAVYGSDDQVAREVRTFKNGALNVTRLRNGYHYQMDLLPPDEIESQISSCALSKAVTGIDPPPEVKCFKAGDNRVNVSPYMVVTQTVILREHNRIAAELADLNQNWDDERIYQETRRIVIAQWQHIIYNEFLPVIIGRSKMQELGLLPLQKGFSRDYDENLNPTILNEFAGAAFRFGHSLVPGKQDLINQKRVKERDILLRQHFFKTQEIYTPGNVDKFLIALATVPGLTVDNYFTEELTNHLFEEEGKGFGMDLVSLNIQRGRDHGFNGYNSYRELCGLPVAREFHDLLDLLSPTVVEKFESLYDSVDDIDLFIAGVSEKKTEGALVGPTFACIIADQFLRLKRGDRYFYDLVDRPGSFTEDQLNEIRKISYARLVCDNSNVLSSQPLIFKSVSEVNPIVDCESFDSIPRMSLQPWKEVENTGWHVAEDGVKWFPDCDFPGHDIGYVQKVADGGQCAQKCKDTKGCNAFWASYGWCTLKTIPTWQHRVQLNGGICGFVPEKF</sequence>